<sequence length="140" mass="15377">MDSLAALMQTDNQELAQVPADPITPNVLTWQALGAAWRTGGFFNILVAWFNGPKPTRLGRIACGPSFGGRFVGFWNNARDDMKWAWDTGVTMARYVLVFIVLAAFINCTRGGDVGFRDCFSILVLVWFIGRALGVLDTTA</sequence>
<accession>A0A6G1J052</accession>
<keyword evidence="1" id="KW-1133">Transmembrane helix</keyword>
<evidence type="ECO:0000256" key="1">
    <source>
        <dbReference type="SAM" id="Phobius"/>
    </source>
</evidence>
<protein>
    <submittedName>
        <fullName evidence="2">Uncharacterized protein</fullName>
    </submittedName>
</protein>
<organism evidence="2 3">
    <name type="scientific">Lentithecium fluviatile CBS 122367</name>
    <dbReference type="NCBI Taxonomy" id="1168545"/>
    <lineage>
        <taxon>Eukaryota</taxon>
        <taxon>Fungi</taxon>
        <taxon>Dikarya</taxon>
        <taxon>Ascomycota</taxon>
        <taxon>Pezizomycotina</taxon>
        <taxon>Dothideomycetes</taxon>
        <taxon>Pleosporomycetidae</taxon>
        <taxon>Pleosporales</taxon>
        <taxon>Massarineae</taxon>
        <taxon>Lentitheciaceae</taxon>
        <taxon>Lentithecium</taxon>
    </lineage>
</organism>
<reference evidence="2" key="1">
    <citation type="journal article" date="2020" name="Stud. Mycol.">
        <title>101 Dothideomycetes genomes: a test case for predicting lifestyles and emergence of pathogens.</title>
        <authorList>
            <person name="Haridas S."/>
            <person name="Albert R."/>
            <person name="Binder M."/>
            <person name="Bloem J."/>
            <person name="Labutti K."/>
            <person name="Salamov A."/>
            <person name="Andreopoulos B."/>
            <person name="Baker S."/>
            <person name="Barry K."/>
            <person name="Bills G."/>
            <person name="Bluhm B."/>
            <person name="Cannon C."/>
            <person name="Castanera R."/>
            <person name="Culley D."/>
            <person name="Daum C."/>
            <person name="Ezra D."/>
            <person name="Gonzalez J."/>
            <person name="Henrissat B."/>
            <person name="Kuo A."/>
            <person name="Liang C."/>
            <person name="Lipzen A."/>
            <person name="Lutzoni F."/>
            <person name="Magnuson J."/>
            <person name="Mondo S."/>
            <person name="Nolan M."/>
            <person name="Ohm R."/>
            <person name="Pangilinan J."/>
            <person name="Park H.-J."/>
            <person name="Ramirez L."/>
            <person name="Alfaro M."/>
            <person name="Sun H."/>
            <person name="Tritt A."/>
            <person name="Yoshinaga Y."/>
            <person name="Zwiers L.-H."/>
            <person name="Turgeon B."/>
            <person name="Goodwin S."/>
            <person name="Spatafora J."/>
            <person name="Crous P."/>
            <person name="Grigoriev I."/>
        </authorList>
    </citation>
    <scope>NUCLEOTIDE SEQUENCE</scope>
    <source>
        <strain evidence="2">CBS 122367</strain>
    </source>
</reference>
<dbReference type="EMBL" id="MU005583">
    <property type="protein sequence ID" value="KAF2683896.1"/>
    <property type="molecule type" value="Genomic_DNA"/>
</dbReference>
<proteinExistence type="predicted"/>
<gene>
    <name evidence="2" type="ORF">K458DRAFT_389818</name>
</gene>
<keyword evidence="1" id="KW-0812">Transmembrane</keyword>
<evidence type="ECO:0000313" key="3">
    <source>
        <dbReference type="Proteomes" id="UP000799291"/>
    </source>
</evidence>
<evidence type="ECO:0000313" key="2">
    <source>
        <dbReference type="EMBL" id="KAF2683896.1"/>
    </source>
</evidence>
<feature type="transmembrane region" description="Helical" evidence="1">
    <location>
        <begin position="118"/>
        <end position="136"/>
    </location>
</feature>
<dbReference type="Proteomes" id="UP000799291">
    <property type="component" value="Unassembled WGS sequence"/>
</dbReference>
<dbReference type="AlphaFoldDB" id="A0A6G1J052"/>
<feature type="transmembrane region" description="Helical" evidence="1">
    <location>
        <begin position="84"/>
        <end position="106"/>
    </location>
</feature>
<keyword evidence="1" id="KW-0472">Membrane</keyword>
<keyword evidence="3" id="KW-1185">Reference proteome</keyword>
<name>A0A6G1J052_9PLEO</name>